<evidence type="ECO:0000313" key="1">
    <source>
        <dbReference type="EMBL" id="KAL0918792.1"/>
    </source>
</evidence>
<evidence type="ECO:0000313" key="2">
    <source>
        <dbReference type="Proteomes" id="UP001552299"/>
    </source>
</evidence>
<proteinExistence type="predicted"/>
<reference evidence="1 2" key="1">
    <citation type="journal article" date="2024" name="Plant Biotechnol. J.">
        <title>Dendrobium thyrsiflorum genome and its molecular insights into genes involved in important horticultural traits.</title>
        <authorList>
            <person name="Chen B."/>
            <person name="Wang J.Y."/>
            <person name="Zheng P.J."/>
            <person name="Li K.L."/>
            <person name="Liang Y.M."/>
            <person name="Chen X.F."/>
            <person name="Zhang C."/>
            <person name="Zhao X."/>
            <person name="He X."/>
            <person name="Zhang G.Q."/>
            <person name="Liu Z.J."/>
            <person name="Xu Q."/>
        </authorList>
    </citation>
    <scope>NUCLEOTIDE SEQUENCE [LARGE SCALE GENOMIC DNA]</scope>
    <source>
        <strain evidence="1">GZMU011</strain>
    </source>
</reference>
<dbReference type="Proteomes" id="UP001552299">
    <property type="component" value="Unassembled WGS sequence"/>
</dbReference>
<organism evidence="1 2">
    <name type="scientific">Dendrobium thyrsiflorum</name>
    <name type="common">Pinecone-like raceme dendrobium</name>
    <name type="synonym">Orchid</name>
    <dbReference type="NCBI Taxonomy" id="117978"/>
    <lineage>
        <taxon>Eukaryota</taxon>
        <taxon>Viridiplantae</taxon>
        <taxon>Streptophyta</taxon>
        <taxon>Embryophyta</taxon>
        <taxon>Tracheophyta</taxon>
        <taxon>Spermatophyta</taxon>
        <taxon>Magnoliopsida</taxon>
        <taxon>Liliopsida</taxon>
        <taxon>Asparagales</taxon>
        <taxon>Orchidaceae</taxon>
        <taxon>Epidendroideae</taxon>
        <taxon>Malaxideae</taxon>
        <taxon>Dendrobiinae</taxon>
        <taxon>Dendrobium</taxon>
    </lineage>
</organism>
<gene>
    <name evidence="1" type="ORF">M5K25_010827</name>
</gene>
<keyword evidence="2" id="KW-1185">Reference proteome</keyword>
<dbReference type="AlphaFoldDB" id="A0ABD0V7V9"/>
<comment type="caution">
    <text evidence="1">The sequence shown here is derived from an EMBL/GenBank/DDBJ whole genome shotgun (WGS) entry which is preliminary data.</text>
</comment>
<name>A0ABD0V7V9_DENTH</name>
<dbReference type="EMBL" id="JANQDX010000009">
    <property type="protein sequence ID" value="KAL0918792.1"/>
    <property type="molecule type" value="Genomic_DNA"/>
</dbReference>
<protein>
    <submittedName>
        <fullName evidence="1">Uncharacterized protein</fullName>
    </submittedName>
</protein>
<accession>A0ABD0V7V9</accession>
<sequence length="194" mass="22440">MTELKIGEKEEEVDDELIPMETCRVISATLEISAREEYVEEATPESCLMASSMDYSSEVDLYFPNKDDSNLDIASQMDSNKDKGNEIVVNKDIIPTDPKKKDTQNKGIDYNILYHLRKIPAQLNIYNALIMSKNLRETLIQALKNPRRYEVYFIKRCITEVLQARNDLIIIFVEDDMMLETTDHNYPIYRATAS</sequence>